<dbReference type="InterPro" id="IPR003531">
    <property type="entry name" value="Hempt_rcpt_S_F1_CS"/>
</dbReference>
<keyword evidence="3" id="KW-0732">Signal</keyword>
<keyword evidence="5" id="KW-0472">Membrane</keyword>
<dbReference type="GO" id="GO:0009897">
    <property type="term" value="C:external side of plasma membrane"/>
    <property type="evidence" value="ECO:0000318"/>
    <property type="project" value="GO_Central"/>
</dbReference>
<protein>
    <submittedName>
        <fullName evidence="8">Interleukin-7 receptor subunit alpha-like</fullName>
    </submittedName>
</protein>
<dbReference type="AlphaFoldDB" id="A0A1L8I2P8"/>
<organism evidence="7 8">
    <name type="scientific">Xenopus laevis</name>
    <name type="common">African clawed frog</name>
    <dbReference type="NCBI Taxonomy" id="8355"/>
    <lineage>
        <taxon>Eukaryota</taxon>
        <taxon>Metazoa</taxon>
        <taxon>Chordata</taxon>
        <taxon>Craniata</taxon>
        <taxon>Vertebrata</taxon>
        <taxon>Euteleostomi</taxon>
        <taxon>Amphibia</taxon>
        <taxon>Batrachia</taxon>
        <taxon>Anura</taxon>
        <taxon>Pipoidea</taxon>
        <taxon>Pipidae</taxon>
        <taxon>Xenopodinae</taxon>
        <taxon>Xenopus</taxon>
        <taxon>Xenopus</taxon>
    </lineage>
</organism>
<dbReference type="OrthoDB" id="8611929at2759"/>
<name>A0A1L8I2P8_XENLA</name>
<dbReference type="Gene3D" id="2.60.40.1870">
    <property type="match status" value="1"/>
</dbReference>
<dbReference type="GO" id="GO:0038111">
    <property type="term" value="P:interleukin-7-mediated signaling pathway"/>
    <property type="evidence" value="ECO:0000318"/>
    <property type="project" value="GO_Central"/>
</dbReference>
<dbReference type="KEGG" id="xla:121395633"/>
<proteinExistence type="predicted"/>
<dbReference type="PANTHER" id="PTHR23037:SF27">
    <property type="entry name" value="INTERLEUKIN-7 RECEPTOR SUBUNIT ALPHA"/>
    <property type="match status" value="1"/>
</dbReference>
<dbReference type="GO" id="GO:0004917">
    <property type="term" value="F:interleukin-7 receptor activity"/>
    <property type="evidence" value="ECO:0000318"/>
    <property type="project" value="GO_Central"/>
</dbReference>
<dbReference type="RefSeq" id="XP_041425567.1">
    <property type="nucleotide sequence ID" value="XM_041569633.1"/>
</dbReference>
<evidence type="ECO:0000256" key="5">
    <source>
        <dbReference type="ARBA" id="ARBA00023136"/>
    </source>
</evidence>
<comment type="subcellular location">
    <subcellularLocation>
        <location evidence="1">Membrane</location>
        <topology evidence="1">Single-pass membrane protein</topology>
    </subcellularLocation>
</comment>
<keyword evidence="2" id="KW-0812">Transmembrane</keyword>
<dbReference type="GO" id="GO:0046427">
    <property type="term" value="P:positive regulation of receptor signaling pathway via JAK-STAT"/>
    <property type="evidence" value="ECO:0000318"/>
    <property type="project" value="GO_Central"/>
</dbReference>
<keyword evidence="6" id="KW-0675">Receptor</keyword>
<evidence type="ECO:0000256" key="3">
    <source>
        <dbReference type="ARBA" id="ARBA00022729"/>
    </source>
</evidence>
<keyword evidence="4" id="KW-1133">Transmembrane helix</keyword>
<dbReference type="Gene3D" id="2.60.40.10">
    <property type="entry name" value="Immunoglobulins"/>
    <property type="match status" value="1"/>
</dbReference>
<dbReference type="InterPro" id="IPR013783">
    <property type="entry name" value="Ig-like_fold"/>
</dbReference>
<dbReference type="InterPro" id="IPR036116">
    <property type="entry name" value="FN3_sf"/>
</dbReference>
<dbReference type="PANTHER" id="PTHR23037">
    <property type="entry name" value="CYTOKINE RECEPTOR"/>
    <property type="match status" value="1"/>
</dbReference>
<dbReference type="GO" id="GO:0030097">
    <property type="term" value="P:hemopoiesis"/>
    <property type="evidence" value="ECO:0000318"/>
    <property type="project" value="GO_Central"/>
</dbReference>
<evidence type="ECO:0000256" key="4">
    <source>
        <dbReference type="ARBA" id="ARBA00022989"/>
    </source>
</evidence>
<accession>A0A1L8I2P8</accession>
<reference evidence="8" key="1">
    <citation type="submission" date="2025-08" db="UniProtKB">
        <authorList>
            <consortium name="RefSeq"/>
        </authorList>
    </citation>
    <scope>IDENTIFICATION</scope>
    <source>
        <strain evidence="8">J_2021</strain>
        <tissue evidence="8">Erythrocytes</tissue>
    </source>
</reference>
<keyword evidence="7" id="KW-1185">Reference proteome</keyword>
<dbReference type="PaxDb" id="8355-A0A1L8I2P8"/>
<dbReference type="CTD" id="121395633"/>
<dbReference type="STRING" id="8355.A0A1L8I2P8"/>
<evidence type="ECO:0000256" key="1">
    <source>
        <dbReference type="ARBA" id="ARBA00004167"/>
    </source>
</evidence>
<dbReference type="SUPFAM" id="SSF49265">
    <property type="entry name" value="Fibronectin type III"/>
    <property type="match status" value="1"/>
</dbReference>
<dbReference type="GO" id="GO:0001913">
    <property type="term" value="P:T cell mediated cytotoxicity"/>
    <property type="evidence" value="ECO:0000318"/>
    <property type="project" value="GO_Central"/>
</dbReference>
<evidence type="ECO:0000256" key="6">
    <source>
        <dbReference type="ARBA" id="ARBA00023170"/>
    </source>
</evidence>
<gene>
    <name evidence="8" type="primary">LOC121395633</name>
</gene>
<sequence>MQHSAIGILLLLLAGHTLQQSGDSPYEDEEVDAETNVDFSCFTKLHIRKMSFLLCNLTTQRPLNSLQYQLRVCQVVNISNCMNMKKEKGVYSVHSPMDKYNVCLTKTGMNDSCRCYQAKDIVQPDIPTNLNVTYDKPEREYRISYEYKDPGYLETDLLFQINIRKENEEWPECDSSPSAVKINTGPKCIKTALNAVNIPERNLVPSETYEARVRVQPNGYFYKGPWSSWSETASFNTSFIKNPPTVTGITMPVIILAVISFFLCLAGIFIITLFWKSRIKPIVWPEIPNHKSTLEKFCKKPQEHRHISFNPSLFEDFPINKVDDIKAQEHKEDCFSVSQEVKNITCSRQDGSGEENRFLLDQHGRLPCVDIEALSRFGSQSVLPNNLVNITVSNGMHSNCLKGTPVITQNVPTPSCEGFFAGKNDQNNPSTILSFGLPNYENKEKPTMPLCREEAYISMSAFKTPGSTTNAHC</sequence>
<evidence type="ECO:0000313" key="8">
    <source>
        <dbReference type="RefSeq" id="XP_041425567.1"/>
    </source>
</evidence>
<evidence type="ECO:0000256" key="2">
    <source>
        <dbReference type="ARBA" id="ARBA00022692"/>
    </source>
</evidence>
<dbReference type="OMA" id="AYEGMWP"/>
<dbReference type="PROSITE" id="PS01355">
    <property type="entry name" value="HEMATOPO_REC_S_F1"/>
    <property type="match status" value="1"/>
</dbReference>
<dbReference type="Proteomes" id="UP000186698">
    <property type="component" value="Chromosome 1L"/>
</dbReference>
<evidence type="ECO:0000313" key="7">
    <source>
        <dbReference type="Proteomes" id="UP000186698"/>
    </source>
</evidence>
<dbReference type="GeneID" id="121395633"/>